<feature type="region of interest" description="Disordered" evidence="1">
    <location>
        <begin position="529"/>
        <end position="570"/>
    </location>
</feature>
<name>A0A4U5QAJ2_POPAL</name>
<evidence type="ECO:0000259" key="2">
    <source>
        <dbReference type="Pfam" id="PF23399"/>
    </source>
</evidence>
<protein>
    <recommendedName>
        <fullName evidence="6">Low-temperature-induced 65 kDa protein-like</fullName>
    </recommendedName>
</protein>
<dbReference type="Pfam" id="PF23399">
    <property type="entry name" value="LTI65_PGEED"/>
    <property type="match status" value="1"/>
</dbReference>
<feature type="compositionally biased region" description="Basic residues" evidence="1">
    <location>
        <begin position="33"/>
        <end position="59"/>
    </location>
</feature>
<feature type="compositionally biased region" description="Acidic residues" evidence="1">
    <location>
        <begin position="75"/>
        <end position="89"/>
    </location>
</feature>
<dbReference type="STRING" id="43335.A0A4U5QAJ2"/>
<evidence type="ECO:0008006" key="6">
    <source>
        <dbReference type="Google" id="ProtNLM"/>
    </source>
</evidence>
<dbReference type="InterPro" id="IPR056605">
    <property type="entry name" value="LTI65_LTI78_N"/>
</dbReference>
<feature type="compositionally biased region" description="Basic and acidic residues" evidence="1">
    <location>
        <begin position="498"/>
        <end position="508"/>
    </location>
</feature>
<feature type="domain" description="LTI65/LTI78 N-terminal" evidence="4">
    <location>
        <begin position="31"/>
        <end position="105"/>
    </location>
</feature>
<feature type="compositionally biased region" description="Polar residues" evidence="1">
    <location>
        <begin position="297"/>
        <end position="310"/>
    </location>
</feature>
<feature type="compositionally biased region" description="Basic and acidic residues" evidence="1">
    <location>
        <begin position="560"/>
        <end position="570"/>
    </location>
</feature>
<dbReference type="PANTHER" id="PTHR33836">
    <property type="entry name" value="LOW-TEMPERATURE-INDUCED 65 KDA PROTEIN-RELATED"/>
    <property type="match status" value="1"/>
</dbReference>
<feature type="compositionally biased region" description="Low complexity" evidence="1">
    <location>
        <begin position="95"/>
        <end position="109"/>
    </location>
</feature>
<dbReference type="InterPro" id="IPR057059">
    <property type="entry name" value="LTI65/LTI78_PGEED"/>
</dbReference>
<organism evidence="5">
    <name type="scientific">Populus alba</name>
    <name type="common">White poplar</name>
    <dbReference type="NCBI Taxonomy" id="43335"/>
    <lineage>
        <taxon>Eukaryota</taxon>
        <taxon>Viridiplantae</taxon>
        <taxon>Streptophyta</taxon>
        <taxon>Embryophyta</taxon>
        <taxon>Tracheophyta</taxon>
        <taxon>Spermatophyta</taxon>
        <taxon>Magnoliopsida</taxon>
        <taxon>eudicotyledons</taxon>
        <taxon>Gunneridae</taxon>
        <taxon>Pentapetalae</taxon>
        <taxon>rosids</taxon>
        <taxon>fabids</taxon>
        <taxon>Malpighiales</taxon>
        <taxon>Salicaceae</taxon>
        <taxon>Saliceae</taxon>
        <taxon>Populus</taxon>
    </lineage>
</organism>
<feature type="compositionally biased region" description="Basic and acidic residues" evidence="1">
    <location>
        <begin position="260"/>
        <end position="273"/>
    </location>
</feature>
<accession>A0A4U5QAJ2</accession>
<dbReference type="GO" id="GO:0009737">
    <property type="term" value="P:response to abscisic acid"/>
    <property type="evidence" value="ECO:0007669"/>
    <property type="project" value="InterPro"/>
</dbReference>
<dbReference type="InterPro" id="IPR012418">
    <property type="entry name" value="CAP160"/>
</dbReference>
<sequence>MESQMARPHGVHDHEHGPNNVGLHPEGEDEHRHEKKSVLKKVKDKAKKLKEKVKLHGHGHGQDEHPEVHVPDDHDLYEEDDDEDEEMVGDPEVHGASAYSSASLRSSAHGHGGRLGDPRTYYGGPTTMQEEHTDTNPIKSSVFGQEEDESAPPKVHLERTTAFKEVPHAPVNSPASISPADPVKGFVHEQERIRGQPEVNLEVPVGLEEDPHAPKDRLVDHAPSNYQTKVTDPTGSGGKEAGITPMLQSFDKMNIYDGSKQGEKKKSSVRPRDAQPSMFPPGSHDQFSAEPTPPISNNPKENPESGSESIDSLKIKEQPGGDIAEKPSYQSSNTGKTSSATSAIADTEKAATNVIASKLGYIQRDDNIQEHEVAHEGQNAAKPASSVEYGKKVAATVTEKLTPVYEKVAGLGSTVMSKVYGNTNTSTNTSNEADNMIKGKDKGVSVKDYFVEKLSPGEEDRALSEVISETLNKGKAEAVTESEEVKRRLESSSTEECSGERVDSGSVHIPDKTVVDKLKGAVGSLFVKGEGSRASQQHPLSSSNAVTQSLSSTYASGEEIGDRRLQESGN</sequence>
<feature type="compositionally biased region" description="Basic and acidic residues" evidence="1">
    <location>
        <begin position="60"/>
        <end position="74"/>
    </location>
</feature>
<feature type="compositionally biased region" description="Basic and acidic residues" evidence="1">
    <location>
        <begin position="311"/>
        <end position="325"/>
    </location>
</feature>
<feature type="compositionally biased region" description="Basic and acidic residues" evidence="1">
    <location>
        <begin position="209"/>
        <end position="220"/>
    </location>
</feature>
<feature type="compositionally biased region" description="Polar residues" evidence="1">
    <location>
        <begin position="224"/>
        <end position="234"/>
    </location>
</feature>
<proteinExistence type="predicted"/>
<dbReference type="AlphaFoldDB" id="A0A4U5QAJ2"/>
<feature type="compositionally biased region" description="Polar residues" evidence="1">
    <location>
        <begin position="533"/>
        <end position="555"/>
    </location>
</feature>
<evidence type="ECO:0000259" key="4">
    <source>
        <dbReference type="Pfam" id="PF23403"/>
    </source>
</evidence>
<comment type="caution">
    <text evidence="5">The sequence shown here is derived from an EMBL/GenBank/DDBJ whole genome shotgun (WGS) entry which is preliminary data.</text>
</comment>
<dbReference type="Pfam" id="PF07918">
    <property type="entry name" value="CAP160"/>
    <property type="match status" value="1"/>
</dbReference>
<dbReference type="Pfam" id="PF23402">
    <property type="entry name" value="LTI65_LTI78_NYQTKV"/>
    <property type="match status" value="1"/>
</dbReference>
<feature type="compositionally biased region" description="Basic and acidic residues" evidence="1">
    <location>
        <begin position="474"/>
        <end position="490"/>
    </location>
</feature>
<feature type="domain" description="LTI65/LTI78 NYQTKV repeat" evidence="3">
    <location>
        <begin position="198"/>
        <end position="257"/>
    </location>
</feature>
<evidence type="ECO:0000313" key="5">
    <source>
        <dbReference type="EMBL" id="TKS07263.1"/>
    </source>
</evidence>
<feature type="region of interest" description="Disordered" evidence="1">
    <location>
        <begin position="1"/>
        <end position="344"/>
    </location>
</feature>
<feature type="compositionally biased region" description="Basic and acidic residues" evidence="1">
    <location>
        <begin position="155"/>
        <end position="167"/>
    </location>
</feature>
<dbReference type="Pfam" id="PF23403">
    <property type="entry name" value="LTI65_LTI78_N"/>
    <property type="match status" value="1"/>
</dbReference>
<dbReference type="EMBL" id="RCHU01000331">
    <property type="protein sequence ID" value="TKS07263.1"/>
    <property type="molecule type" value="Genomic_DNA"/>
</dbReference>
<feature type="region of interest" description="Disordered" evidence="1">
    <location>
        <begin position="474"/>
        <end position="508"/>
    </location>
</feature>
<evidence type="ECO:0000256" key="1">
    <source>
        <dbReference type="SAM" id="MobiDB-lite"/>
    </source>
</evidence>
<feature type="compositionally biased region" description="Basic and acidic residues" evidence="1">
    <location>
        <begin position="186"/>
        <end position="195"/>
    </location>
</feature>
<dbReference type="InterPro" id="IPR057058">
    <property type="entry name" value="LTI65_LTI78_NYQTKV"/>
</dbReference>
<feature type="domain" description="LTI65/LTI78 PGEED repeat" evidence="2">
    <location>
        <begin position="441"/>
        <end position="471"/>
    </location>
</feature>
<dbReference type="PANTHER" id="PTHR33836:SF1">
    <property type="entry name" value="LOW-TEMPERATURE-INDUCED 65 KDA PROTEIN-RELATED"/>
    <property type="match status" value="1"/>
</dbReference>
<feature type="compositionally biased region" description="Polar residues" evidence="1">
    <location>
        <begin position="328"/>
        <end position="344"/>
    </location>
</feature>
<reference evidence="5" key="1">
    <citation type="submission" date="2018-10" db="EMBL/GenBank/DDBJ databases">
        <title>Population genomic analysis revealed the cold adaptation of white poplar.</title>
        <authorList>
            <person name="Liu Y.-J."/>
        </authorList>
    </citation>
    <scope>NUCLEOTIDE SEQUENCE [LARGE SCALE GENOMIC DNA]</scope>
    <source>
        <strain evidence="5">PAL-ZL1</strain>
    </source>
</reference>
<gene>
    <name evidence="5" type="ORF">D5086_0000115950</name>
</gene>
<evidence type="ECO:0000259" key="3">
    <source>
        <dbReference type="Pfam" id="PF23402"/>
    </source>
</evidence>
<dbReference type="InterPro" id="IPR037491">
    <property type="entry name" value="LTI78/LTI65"/>
</dbReference>
<dbReference type="GO" id="GO:0006950">
    <property type="term" value="P:response to stress"/>
    <property type="evidence" value="ECO:0007669"/>
    <property type="project" value="TreeGrafter"/>
</dbReference>